<dbReference type="Proteomes" id="UP000492821">
    <property type="component" value="Unassembled WGS sequence"/>
</dbReference>
<dbReference type="WBParaSite" id="Pan_g7022.t1">
    <property type="protein sequence ID" value="Pan_g7022.t1"/>
    <property type="gene ID" value="Pan_g7022"/>
</dbReference>
<sequence length="412" mass="45471">MSRLTSKTLTRAAQRLSEPLSNPRKPKRIKEPLIFTQSKLVAKNRLYRNALSERFGHFDPKDVTSSGIPTKAFQNVYEKWIAGGYGLISTGAIIVDEDTIRHEGNMVVREGHDCEERRKGFEALAELARNGDTLLVAQLAALHDQKVYFIDSENDNFSSSRYASRYLQDRGFHGVHVQVTEVPPGPAGPGKAVDMIHGHGEAIRNSLDHSVPFIVGFKLNTAYMQQLGLKFDQILDLIAAAQKSGTYDFVEIAGGSYELPVMGAEARENMFRRVVHRAKQACKNTAVYVSGGMRTVAIMEDLIDTVTLDGVGVGRPACDEFDFGTKILSGHCHSALINPYEDDMDTATLAAMAQIKRASLRSLKESGGDVNDGLLNFQDPRVQEKFAQAKTEYMLKAAAFAMAKDPQMLVEI</sequence>
<dbReference type="Gene3D" id="3.20.20.70">
    <property type="entry name" value="Aldolase class I"/>
    <property type="match status" value="2"/>
</dbReference>
<reference evidence="5" key="2">
    <citation type="submission" date="2020-10" db="UniProtKB">
        <authorList>
            <consortium name="WormBaseParasite"/>
        </authorList>
    </citation>
    <scope>IDENTIFICATION</scope>
</reference>
<keyword evidence="1" id="KW-0285">Flavoprotein</keyword>
<keyword evidence="2" id="KW-0560">Oxidoreductase</keyword>
<dbReference type="AlphaFoldDB" id="A0A7E4W4T7"/>
<dbReference type="GO" id="GO:0016491">
    <property type="term" value="F:oxidoreductase activity"/>
    <property type="evidence" value="ECO:0007669"/>
    <property type="project" value="UniProtKB-KW"/>
</dbReference>
<keyword evidence="4" id="KW-1185">Reference proteome</keyword>
<dbReference type="InterPro" id="IPR013785">
    <property type="entry name" value="Aldolase_TIM"/>
</dbReference>
<name>A0A7E4W4T7_PANRE</name>
<dbReference type="SUPFAM" id="SSF51395">
    <property type="entry name" value="FMN-linked oxidoreductases"/>
    <property type="match status" value="1"/>
</dbReference>
<evidence type="ECO:0000256" key="3">
    <source>
        <dbReference type="SAM" id="MobiDB-lite"/>
    </source>
</evidence>
<feature type="compositionally biased region" description="Polar residues" evidence="3">
    <location>
        <begin position="1"/>
        <end position="11"/>
    </location>
</feature>
<dbReference type="PANTHER" id="PTHR43656:SF5">
    <property type="entry name" value="NADH:FLAVIN OXIDOREDUCTASE_NADH OXIDASE N-TERMINAL DOMAIN-CONTAINING PROTEIN"/>
    <property type="match status" value="1"/>
</dbReference>
<dbReference type="InterPro" id="IPR051799">
    <property type="entry name" value="NADH_flavin_oxidoreductase"/>
</dbReference>
<organism evidence="4 5">
    <name type="scientific">Panagrellus redivivus</name>
    <name type="common">Microworm</name>
    <dbReference type="NCBI Taxonomy" id="6233"/>
    <lineage>
        <taxon>Eukaryota</taxon>
        <taxon>Metazoa</taxon>
        <taxon>Ecdysozoa</taxon>
        <taxon>Nematoda</taxon>
        <taxon>Chromadorea</taxon>
        <taxon>Rhabditida</taxon>
        <taxon>Tylenchina</taxon>
        <taxon>Panagrolaimomorpha</taxon>
        <taxon>Panagrolaimoidea</taxon>
        <taxon>Panagrolaimidae</taxon>
        <taxon>Panagrellus</taxon>
    </lineage>
</organism>
<proteinExistence type="predicted"/>
<evidence type="ECO:0000313" key="5">
    <source>
        <dbReference type="WBParaSite" id="Pan_g7022.t1"/>
    </source>
</evidence>
<evidence type="ECO:0000256" key="1">
    <source>
        <dbReference type="ARBA" id="ARBA00022630"/>
    </source>
</evidence>
<reference evidence="4" key="1">
    <citation type="journal article" date="2013" name="Genetics">
        <title>The draft genome and transcriptome of Panagrellus redivivus are shaped by the harsh demands of a free-living lifestyle.</title>
        <authorList>
            <person name="Srinivasan J."/>
            <person name="Dillman A.R."/>
            <person name="Macchietto M.G."/>
            <person name="Heikkinen L."/>
            <person name="Lakso M."/>
            <person name="Fracchia K.M."/>
            <person name="Antoshechkin I."/>
            <person name="Mortazavi A."/>
            <person name="Wong G."/>
            <person name="Sternberg P.W."/>
        </authorList>
    </citation>
    <scope>NUCLEOTIDE SEQUENCE [LARGE SCALE GENOMIC DNA]</scope>
    <source>
        <strain evidence="4">MT8872</strain>
    </source>
</reference>
<dbReference type="PANTHER" id="PTHR43656">
    <property type="entry name" value="BINDING OXIDOREDUCTASE, PUTATIVE (AFU_ORTHOLOGUE AFUA_2G08260)-RELATED"/>
    <property type="match status" value="1"/>
</dbReference>
<evidence type="ECO:0000256" key="2">
    <source>
        <dbReference type="ARBA" id="ARBA00023002"/>
    </source>
</evidence>
<feature type="region of interest" description="Disordered" evidence="3">
    <location>
        <begin position="1"/>
        <end position="28"/>
    </location>
</feature>
<accession>A0A7E4W4T7</accession>
<protein>
    <submittedName>
        <fullName evidence="5">Aldolase</fullName>
    </submittedName>
</protein>
<evidence type="ECO:0000313" key="4">
    <source>
        <dbReference type="Proteomes" id="UP000492821"/>
    </source>
</evidence>